<keyword evidence="10 20" id="KW-0846">Cobalamin</keyword>
<evidence type="ECO:0000256" key="6">
    <source>
        <dbReference type="ARBA" id="ARBA00012032"/>
    </source>
</evidence>
<feature type="binding site" evidence="21 23">
    <location>
        <position position="284"/>
    </location>
    <ligand>
        <name>Zn(2+)</name>
        <dbReference type="ChEBI" id="CHEBI:29105"/>
    </ligand>
</feature>
<dbReference type="PROSITE" id="PS50972">
    <property type="entry name" value="PTERIN_BINDING"/>
    <property type="match status" value="1"/>
</dbReference>
<evidence type="ECO:0000256" key="2">
    <source>
        <dbReference type="ARBA" id="ARBA00001947"/>
    </source>
</evidence>
<reference key="1">
    <citation type="submission" date="2010-11" db="EMBL/GenBank/DDBJ databases">
        <title>The complete genome of chromosome of Calditerrivibrio nitroreducens DSM 19672.</title>
        <authorList>
            <consortium name="US DOE Joint Genome Institute (JGI-PGF)"/>
            <person name="Lucas S."/>
            <person name="Copeland A."/>
            <person name="Lapidus A."/>
            <person name="Bruce D."/>
            <person name="Goodwin L."/>
            <person name="Pitluck S."/>
            <person name="Kyrpides N."/>
            <person name="Mavromatis K."/>
            <person name="Ivanova N."/>
            <person name="Mikhailova N."/>
            <person name="Zeytun A."/>
            <person name="Brettin T."/>
            <person name="Detter J.C."/>
            <person name="Tapia R."/>
            <person name="Han C."/>
            <person name="Land M."/>
            <person name="Hauser L."/>
            <person name="Markowitz V."/>
            <person name="Cheng J.-F."/>
            <person name="Hugenholtz P."/>
            <person name="Woyke T."/>
            <person name="Wu D."/>
            <person name="Spring S."/>
            <person name="Schroeder M."/>
            <person name="Brambilla E."/>
            <person name="Klenk H.-P."/>
            <person name="Eisen J.A."/>
        </authorList>
    </citation>
    <scope>NUCLEOTIDE SEQUENCE [LARGE SCALE GENOMIC DNA]</scope>
    <source>
        <strain>DSM 19672</strain>
    </source>
</reference>
<dbReference type="UniPathway" id="UPA00051">
    <property type="reaction ID" value="UER00081"/>
</dbReference>
<dbReference type="Proteomes" id="UP000007039">
    <property type="component" value="Chromosome"/>
</dbReference>
<dbReference type="Gene3D" id="3.20.20.330">
    <property type="entry name" value="Homocysteine-binding-like domain"/>
    <property type="match status" value="1"/>
</dbReference>
<dbReference type="GO" id="GO:0031419">
    <property type="term" value="F:cobalamin binding"/>
    <property type="evidence" value="ECO:0007669"/>
    <property type="project" value="UniProtKB-UniRule"/>
</dbReference>
<dbReference type="OrthoDB" id="9803687at2"/>
<dbReference type="PIRSF" id="PIRSF000381">
    <property type="entry name" value="MetH"/>
    <property type="match status" value="1"/>
</dbReference>
<dbReference type="GO" id="GO:0005829">
    <property type="term" value="C:cytosol"/>
    <property type="evidence" value="ECO:0007669"/>
    <property type="project" value="TreeGrafter"/>
</dbReference>
<dbReference type="Gene3D" id="3.10.196.10">
    <property type="entry name" value="Vitamin B12-dependent methionine synthase, activation domain"/>
    <property type="match status" value="1"/>
</dbReference>
<dbReference type="InterPro" id="IPR011822">
    <property type="entry name" value="MetH"/>
</dbReference>
<dbReference type="SMART" id="SM01018">
    <property type="entry name" value="B12-binding_2"/>
    <property type="match status" value="1"/>
</dbReference>
<comment type="cofactor">
    <cofactor evidence="2 20 23">
        <name>Zn(2+)</name>
        <dbReference type="ChEBI" id="CHEBI:29105"/>
    </cofactor>
</comment>
<evidence type="ECO:0000313" key="29">
    <source>
        <dbReference type="EMBL" id="ADR18160.1"/>
    </source>
</evidence>
<dbReference type="HOGENOM" id="CLU_004914_4_0_0"/>
<feature type="binding site" evidence="22">
    <location>
        <begin position="714"/>
        <end position="718"/>
    </location>
    <ligand>
        <name>methylcob(III)alamin</name>
        <dbReference type="ChEBI" id="CHEBI:28115"/>
    </ligand>
</feature>
<evidence type="ECO:0000256" key="21">
    <source>
        <dbReference type="PIRSR" id="PIRSR000381-1"/>
    </source>
</evidence>
<dbReference type="Gene3D" id="3.40.50.280">
    <property type="entry name" value="Cobalamin-binding domain"/>
    <property type="match status" value="1"/>
</dbReference>
<dbReference type="GO" id="GO:0032259">
    <property type="term" value="P:methylation"/>
    <property type="evidence" value="ECO:0007669"/>
    <property type="project" value="UniProtKB-KW"/>
</dbReference>
<evidence type="ECO:0000256" key="11">
    <source>
        <dbReference type="ARBA" id="ARBA00022679"/>
    </source>
</evidence>
<keyword evidence="11 20" id="KW-0808">Transferase</keyword>
<dbReference type="eggNOG" id="COG0646">
    <property type="taxonomic scope" value="Bacteria"/>
</dbReference>
<dbReference type="GO" id="GO:0050667">
    <property type="term" value="P:homocysteine metabolic process"/>
    <property type="evidence" value="ECO:0007669"/>
    <property type="project" value="TreeGrafter"/>
</dbReference>
<dbReference type="GO" id="GO:0046653">
    <property type="term" value="P:tetrahydrofolate metabolic process"/>
    <property type="evidence" value="ECO:0007669"/>
    <property type="project" value="TreeGrafter"/>
</dbReference>
<dbReference type="InterPro" id="IPR036589">
    <property type="entry name" value="HCY_dom_sf"/>
</dbReference>
<keyword evidence="17 20" id="KW-0170">Cobalt</keyword>
<dbReference type="EMBL" id="CP002347">
    <property type="protein sequence ID" value="ADR18160.1"/>
    <property type="molecule type" value="Genomic_DNA"/>
</dbReference>
<feature type="domain" description="B12-binding N-terminal" evidence="28">
    <location>
        <begin position="611"/>
        <end position="704"/>
    </location>
</feature>
<dbReference type="RefSeq" id="WP_013450377.1">
    <property type="nucleotide sequence ID" value="NC_014758.1"/>
</dbReference>
<comment type="function">
    <text evidence="18 20">Catalyzes the transfer of a methyl group from methyl-cobalamin to homocysteine, yielding enzyme-bound cob(I)alamin and methionine. Subsequently, remethylates the cofactor using methyltetrahydrofolate.</text>
</comment>
<dbReference type="Pfam" id="PF02310">
    <property type="entry name" value="B12-binding"/>
    <property type="match status" value="1"/>
</dbReference>
<dbReference type="Gene3D" id="3.20.20.20">
    <property type="entry name" value="Dihydropteroate synthase-like"/>
    <property type="match status" value="1"/>
</dbReference>
<keyword evidence="13 20" id="KW-0479">Metal-binding</keyword>
<comment type="similarity">
    <text evidence="5">Belongs to the vitamin-B12 dependent methionine synthase family.</text>
</comment>
<dbReference type="PROSITE" id="PS51337">
    <property type="entry name" value="B12_BINDING_NTER"/>
    <property type="match status" value="1"/>
</dbReference>
<evidence type="ECO:0000256" key="20">
    <source>
        <dbReference type="PIRNR" id="PIRNR000381"/>
    </source>
</evidence>
<evidence type="ECO:0000256" key="1">
    <source>
        <dbReference type="ARBA" id="ARBA00001700"/>
    </source>
</evidence>
<accession>E4TJJ8</accession>
<dbReference type="Pfam" id="PF02574">
    <property type="entry name" value="S-methyl_trans"/>
    <property type="match status" value="1"/>
</dbReference>
<feature type="binding site" description="axial binding residue" evidence="21">
    <location>
        <position position="717"/>
    </location>
    <ligand>
        <name>methylcob(III)alamin</name>
        <dbReference type="ChEBI" id="CHEBI:28115"/>
    </ligand>
    <ligandPart>
        <name>Co</name>
        <dbReference type="ChEBI" id="CHEBI:27638"/>
    </ligandPart>
</feature>
<organism evidence="29 30">
    <name type="scientific">Calditerrivibrio nitroreducens (strain DSM 19672 / NBRC 101217 / Yu37-1)</name>
    <dbReference type="NCBI Taxonomy" id="768670"/>
    <lineage>
        <taxon>Bacteria</taxon>
        <taxon>Pseudomonadati</taxon>
        <taxon>Deferribacterota</taxon>
        <taxon>Deferribacteres</taxon>
        <taxon>Deferribacterales</taxon>
        <taxon>Calditerrivibrionaceae</taxon>
    </lineage>
</organism>
<dbReference type="Pfam" id="PF00809">
    <property type="entry name" value="Pterin_bind"/>
    <property type="match status" value="1"/>
</dbReference>
<gene>
    <name evidence="29" type="ordered locus">Calni_0247</name>
</gene>
<reference evidence="29 30" key="2">
    <citation type="journal article" date="2011" name="Stand. Genomic Sci.">
        <title>Complete genome sequence of Calditerrivibrio nitroreducens type strain (Yu37-1).</title>
        <authorList>
            <person name="Pitluck S."/>
            <person name="Sikorski J."/>
            <person name="Zeytun A."/>
            <person name="Lapidus A."/>
            <person name="Nolan M."/>
            <person name="Lucas S."/>
            <person name="Hammon N."/>
            <person name="Deshpande S."/>
            <person name="Cheng J.F."/>
            <person name="Tapia R."/>
            <person name="Han C."/>
            <person name="Goodwin L."/>
            <person name="Liolios K."/>
            <person name="Pagani I."/>
            <person name="Ivanova N."/>
            <person name="Mavromatis K."/>
            <person name="Pati A."/>
            <person name="Chen A."/>
            <person name="Palaniappan K."/>
            <person name="Hauser L."/>
            <person name="Chang Y.J."/>
            <person name="Jeffries C.D."/>
            <person name="Detter J.C."/>
            <person name="Brambilla E."/>
            <person name="Djao O.D."/>
            <person name="Rohde M."/>
            <person name="Spring S."/>
            <person name="Goker M."/>
            <person name="Woyke T."/>
            <person name="Bristow J."/>
            <person name="Eisen J.A."/>
            <person name="Markowitz V."/>
            <person name="Hugenholtz P."/>
            <person name="Kyrpides N.C."/>
            <person name="Klenk H.P."/>
            <person name="Land M."/>
        </authorList>
    </citation>
    <scope>NUCLEOTIDE SEQUENCE [LARGE SCALE GENOMIC DNA]</scope>
    <source>
        <strain evidence="30">DSM 19672 / NBRC 101217 / Yu37-1</strain>
    </source>
</reference>
<dbReference type="eggNOG" id="COG1410">
    <property type="taxonomic scope" value="Bacteria"/>
</dbReference>
<keyword evidence="30" id="KW-1185">Reference proteome</keyword>
<dbReference type="FunFam" id="3.20.20.20:FF:000007">
    <property type="entry name" value="Methionine synthase"/>
    <property type="match status" value="1"/>
</dbReference>
<dbReference type="InterPro" id="IPR000489">
    <property type="entry name" value="Pterin-binding_dom"/>
</dbReference>
<evidence type="ECO:0000256" key="23">
    <source>
        <dbReference type="PROSITE-ProRule" id="PRU00333"/>
    </source>
</evidence>
<evidence type="ECO:0000259" key="25">
    <source>
        <dbReference type="PROSITE" id="PS50972"/>
    </source>
</evidence>
<dbReference type="SUPFAM" id="SSF82282">
    <property type="entry name" value="Homocysteine S-methyltransferase"/>
    <property type="match status" value="1"/>
</dbReference>
<dbReference type="FunFam" id="3.20.20.330:FF:000001">
    <property type="entry name" value="Methionine synthase"/>
    <property type="match status" value="1"/>
</dbReference>
<feature type="domain" description="Pterin-binding" evidence="25">
    <location>
        <begin position="330"/>
        <end position="590"/>
    </location>
</feature>
<evidence type="ECO:0000313" key="30">
    <source>
        <dbReference type="Proteomes" id="UP000007039"/>
    </source>
</evidence>
<keyword evidence="12 20" id="KW-0949">S-adenosyl-L-methionine</keyword>
<dbReference type="EC" id="2.1.1.13" evidence="6 19"/>
<comment type="cofactor">
    <cofactor evidence="3 20 21">
        <name>methylcob(III)alamin</name>
        <dbReference type="ChEBI" id="CHEBI:28115"/>
    </cofactor>
</comment>
<keyword evidence="14" id="KW-0677">Repeat</keyword>
<dbReference type="InterPro" id="IPR003726">
    <property type="entry name" value="HCY_dom"/>
</dbReference>
<evidence type="ECO:0000256" key="7">
    <source>
        <dbReference type="ARBA" id="ARBA00013998"/>
    </source>
</evidence>
<dbReference type="NCBIfam" id="TIGR02082">
    <property type="entry name" value="metH"/>
    <property type="match status" value="1"/>
</dbReference>
<dbReference type="InterPro" id="IPR036594">
    <property type="entry name" value="Meth_synthase_dom"/>
</dbReference>
<dbReference type="AlphaFoldDB" id="E4TJJ8"/>
<evidence type="ECO:0000256" key="15">
    <source>
        <dbReference type="ARBA" id="ARBA00022833"/>
    </source>
</evidence>
<dbReference type="SUPFAM" id="SSF52242">
    <property type="entry name" value="Cobalamin (vitamin B12)-binding domain"/>
    <property type="match status" value="1"/>
</dbReference>
<dbReference type="KEGG" id="cni:Calni_0247"/>
<dbReference type="GO" id="GO:0008705">
    <property type="term" value="F:methionine synthase activity"/>
    <property type="evidence" value="ECO:0007669"/>
    <property type="project" value="UniProtKB-UniRule"/>
</dbReference>
<dbReference type="InterPro" id="IPR003759">
    <property type="entry name" value="Cbl-bd_cap"/>
</dbReference>
<keyword evidence="8 20" id="KW-0489">Methyltransferase</keyword>
<evidence type="ECO:0000256" key="10">
    <source>
        <dbReference type="ARBA" id="ARBA00022628"/>
    </source>
</evidence>
<dbReference type="Pfam" id="PF02607">
    <property type="entry name" value="B12-binding_2"/>
    <property type="match status" value="1"/>
</dbReference>
<evidence type="ECO:0000256" key="12">
    <source>
        <dbReference type="ARBA" id="ARBA00022691"/>
    </source>
</evidence>
<dbReference type="SUPFAM" id="SSF47644">
    <property type="entry name" value="Methionine synthase domain"/>
    <property type="match status" value="1"/>
</dbReference>
<dbReference type="SUPFAM" id="SSF51717">
    <property type="entry name" value="Dihydropteroate synthetase-like"/>
    <property type="match status" value="1"/>
</dbReference>
<evidence type="ECO:0000259" key="26">
    <source>
        <dbReference type="PROSITE" id="PS50974"/>
    </source>
</evidence>
<keyword evidence="9 20" id="KW-0028">Amino-acid biosynthesis</keyword>
<feature type="binding site" evidence="22">
    <location>
        <position position="818"/>
    </location>
    <ligand>
        <name>methylcob(III)alamin</name>
        <dbReference type="ChEBI" id="CHEBI:28115"/>
    </ligand>
</feature>
<sequence>MGDFVKFAKDRVILFDGAMGTNIQKYSISDATWQGKNGCNEYLNIVAPHIIEEIHGNFLEAGADVLETNSFGGTRLVLSEYGLEDAVYEINLQAARIARRVADKYGRFVAGSVGPGTKLVSLGHISYDDLFYMYKEQSLALIDGGVDLFIIETCQDMLQIKAAINGIRSGMEEKKVNLPIMVSVTVEINGTMLTGSDLSAVAVTMAGYPIYSLGINCALGPDLMYEPLTTLSNSWGGRISCIPNAGLPMNINGKFVYNMEPDRMAEIIDDILNHFPISIVGGCCGTSYEHIREMRKVCDKHKVPDPVRFQVKGMAASIYTATSLNQEPPPALIGERANANGSKAFRELLIKEDFDGMLKIVKDQEEEAAHFVDICVAYAGRDEKRDMARFISMVNRMSLLPAVIDTTEPDVLEEALKRYSGKPIINSINFEDGGKKLHRVLNLVKDFPAAVIGLTIDEDGMAMTAAKKFEIAKRIYTVFTEEYHLDPEDLIIDPLTFSIGSGDETLRYAALQTLEAIKMIKNELPGVKTVLGLSNVSFGLSPKSRIILNSVFLKKAVESGLDMAIVHASKILPEASIPTEEYDLALNLINGEEGALEKFINFYSAKKDDDISVDKNDISDEELLIVKLKKGDKTDIETLLDRLLKRYTPYDIINNILMSGMQEIGELFGKGKMLLPFVLQSAEVMKKSVSYLEKFMEKTDTEPKGKIVLATVKGDVHDIGKNLVDIILSNNGYRVYNLGIKVPVEEMIEKAIEVGADAIGMSGLLVKSTIIMKENIEEIKRRGLKVKVLLGGAALTEGYVKNECAPVYDGEVYYCKDAFDAITYLQEEKGVESDVQNDVDVKIDSKNDKDSLKPSVKNDLSSTIVPQPPFLGVRVVECINFDDVEKFLNKRTLWTNRWGYKKLKEQSNTEYEKLLEEVVKPEYNSILEKVKLSKLVDMKLIYGYFRVVSVGDDVIILDERENEVERLTFPRQRVEPYLCLADYFKPLDKGIVDILPLQIVTLGDRPVEFLKKLKDSNYKEYFLYHGFFTEFTEAVAEYWHRHIRYELGITENEPQSVEGILTNRYRGLRYSFGYPSCPDLEGNKKIIELLDASKIGVSITETFQMVPEFTTSAIIVHSDKAKYFVV</sequence>
<dbReference type="Pfam" id="PF02965">
    <property type="entry name" value="Met_synt_B12"/>
    <property type="match status" value="1"/>
</dbReference>
<dbReference type="Gene3D" id="1.10.1240.10">
    <property type="entry name" value="Methionine synthase domain"/>
    <property type="match status" value="1"/>
</dbReference>
<evidence type="ECO:0000256" key="16">
    <source>
        <dbReference type="ARBA" id="ARBA00023167"/>
    </source>
</evidence>
<keyword evidence="16 20" id="KW-0486">Methionine biosynthesis</keyword>
<evidence type="ECO:0000256" key="18">
    <source>
        <dbReference type="ARBA" id="ARBA00025552"/>
    </source>
</evidence>
<evidence type="ECO:0000259" key="27">
    <source>
        <dbReference type="PROSITE" id="PS51332"/>
    </source>
</evidence>
<dbReference type="PANTHER" id="PTHR45833">
    <property type="entry name" value="METHIONINE SYNTHASE"/>
    <property type="match status" value="1"/>
</dbReference>
<evidence type="ECO:0000256" key="9">
    <source>
        <dbReference type="ARBA" id="ARBA00022605"/>
    </source>
</evidence>
<protein>
    <recommendedName>
        <fullName evidence="7 19">Methionine synthase</fullName>
        <ecNumber evidence="6 19">2.1.1.13</ecNumber>
    </recommendedName>
    <alternativeName>
        <fullName evidence="20">5-methyltetrahydrofolate--homocysteine methyltransferase</fullName>
    </alternativeName>
</protein>
<dbReference type="PROSITE" id="PS50970">
    <property type="entry name" value="HCY"/>
    <property type="match status" value="1"/>
</dbReference>
<evidence type="ECO:0000256" key="13">
    <source>
        <dbReference type="ARBA" id="ARBA00022723"/>
    </source>
</evidence>
<dbReference type="InterPro" id="IPR004223">
    <property type="entry name" value="VitB12-dep_Met_synth_activ_dom"/>
</dbReference>
<evidence type="ECO:0000256" key="5">
    <source>
        <dbReference type="ARBA" id="ARBA00010398"/>
    </source>
</evidence>
<evidence type="ECO:0000256" key="22">
    <source>
        <dbReference type="PIRSR" id="PIRSR000381-2"/>
    </source>
</evidence>
<evidence type="ECO:0000259" key="28">
    <source>
        <dbReference type="PROSITE" id="PS51337"/>
    </source>
</evidence>
<evidence type="ECO:0000256" key="4">
    <source>
        <dbReference type="ARBA" id="ARBA00005178"/>
    </source>
</evidence>
<feature type="domain" description="Hcy-binding" evidence="24">
    <location>
        <begin position="1"/>
        <end position="298"/>
    </location>
</feature>
<dbReference type="PROSITE" id="PS51332">
    <property type="entry name" value="B12_BINDING"/>
    <property type="match status" value="1"/>
</dbReference>
<dbReference type="STRING" id="768670.Calni_0247"/>
<dbReference type="InterPro" id="IPR050554">
    <property type="entry name" value="Met_Synthase/Corrinoid"/>
</dbReference>
<evidence type="ECO:0000256" key="8">
    <source>
        <dbReference type="ARBA" id="ARBA00022603"/>
    </source>
</evidence>
<dbReference type="InterPro" id="IPR037010">
    <property type="entry name" value="VitB12-dep_Met_synth_activ_sf"/>
</dbReference>
<evidence type="ECO:0000256" key="19">
    <source>
        <dbReference type="NCBIfam" id="TIGR02082"/>
    </source>
</evidence>
<feature type="binding site" evidence="21 23">
    <location>
        <position position="283"/>
    </location>
    <ligand>
        <name>Zn(2+)</name>
        <dbReference type="ChEBI" id="CHEBI:29105"/>
    </ligand>
</feature>
<feature type="binding site" evidence="22">
    <location>
        <position position="1069"/>
    </location>
    <ligand>
        <name>S-adenosyl-L-methionine</name>
        <dbReference type="ChEBI" id="CHEBI:59789"/>
    </ligand>
</feature>
<evidence type="ECO:0000256" key="14">
    <source>
        <dbReference type="ARBA" id="ARBA00022737"/>
    </source>
</evidence>
<dbReference type="InterPro" id="IPR006158">
    <property type="entry name" value="Cobalamin-bd"/>
</dbReference>
<dbReference type="PANTHER" id="PTHR45833:SF1">
    <property type="entry name" value="METHIONINE SYNTHASE"/>
    <property type="match status" value="1"/>
</dbReference>
<comment type="domain">
    <text evidence="20">Modular enzyme with four functionally distinct domains. The isolated Hcy-binding domain catalyzes methyl transfer from free methylcobalamin to homocysteine. The Hcy-binding domain in association with the pterin-binding domain catalyzes the methylation of cob(I)alamin by methyltetrahydrofolate and the methylation of homocysteine. The B12-binding domain binds the cofactor. The AdoMet activation domain binds S-adenosyl-L-methionine. Under aerobic conditions cob(I)alamin can be converted to inactive cob(II)alamin. Reductive methylation by S-adenosyl-L-methionine and flavodoxin regenerates methylcobalamin.</text>
</comment>
<dbReference type="PROSITE" id="PS50974">
    <property type="entry name" value="ADOMET_ACTIVATION"/>
    <property type="match status" value="1"/>
</dbReference>
<feature type="domain" description="B12-binding" evidence="27">
    <location>
        <begin position="704"/>
        <end position="842"/>
    </location>
</feature>
<dbReference type="InterPro" id="IPR011005">
    <property type="entry name" value="Dihydropteroate_synth-like_sf"/>
</dbReference>
<dbReference type="SUPFAM" id="SSF56507">
    <property type="entry name" value="Methionine synthase activation domain-like"/>
    <property type="match status" value="1"/>
</dbReference>
<proteinExistence type="inferred from homology"/>
<evidence type="ECO:0000256" key="3">
    <source>
        <dbReference type="ARBA" id="ARBA00001956"/>
    </source>
</evidence>
<dbReference type="InterPro" id="IPR036724">
    <property type="entry name" value="Cobalamin-bd_sf"/>
</dbReference>
<keyword evidence="15 20" id="KW-0862">Zinc</keyword>
<evidence type="ECO:0000256" key="17">
    <source>
        <dbReference type="ARBA" id="ARBA00023285"/>
    </source>
</evidence>
<dbReference type="GO" id="GO:0008270">
    <property type="term" value="F:zinc ion binding"/>
    <property type="evidence" value="ECO:0007669"/>
    <property type="project" value="UniProtKB-UniRule"/>
</dbReference>
<comment type="catalytic activity">
    <reaction evidence="1 20">
        <text>(6S)-5-methyl-5,6,7,8-tetrahydrofolate + L-homocysteine = (6S)-5,6,7,8-tetrahydrofolate + L-methionine</text>
        <dbReference type="Rhea" id="RHEA:11172"/>
        <dbReference type="ChEBI" id="CHEBI:18608"/>
        <dbReference type="ChEBI" id="CHEBI:57453"/>
        <dbReference type="ChEBI" id="CHEBI:57844"/>
        <dbReference type="ChEBI" id="CHEBI:58199"/>
        <dbReference type="EC" id="2.1.1.13"/>
    </reaction>
</comment>
<feature type="domain" description="AdoMet activation" evidence="26">
    <location>
        <begin position="834"/>
        <end position="1126"/>
    </location>
</feature>
<feature type="binding site" evidence="21 23">
    <location>
        <position position="217"/>
    </location>
    <ligand>
        <name>Zn(2+)</name>
        <dbReference type="ChEBI" id="CHEBI:29105"/>
    </ligand>
</feature>
<evidence type="ECO:0000259" key="24">
    <source>
        <dbReference type="PROSITE" id="PS50970"/>
    </source>
</evidence>
<feature type="binding site" evidence="22">
    <location>
        <begin position="1123"/>
        <end position="1124"/>
    </location>
    <ligand>
        <name>S-adenosyl-L-methionine</name>
        <dbReference type="ChEBI" id="CHEBI:59789"/>
    </ligand>
</feature>
<feature type="binding site" evidence="22">
    <location>
        <position position="762"/>
    </location>
    <ligand>
        <name>methylcob(III)alamin</name>
        <dbReference type="ChEBI" id="CHEBI:28115"/>
    </ligand>
</feature>
<name>E4TJJ8_CALNY</name>
<comment type="pathway">
    <text evidence="4 20">Amino-acid biosynthesis; L-methionine biosynthesis via de novo pathway; L-methionine from L-homocysteine (MetH route): step 1/1.</text>
</comment>